<evidence type="ECO:0000256" key="3">
    <source>
        <dbReference type="ARBA" id="ARBA00023155"/>
    </source>
</evidence>
<feature type="domain" description="Homeobox" evidence="8">
    <location>
        <begin position="143"/>
        <end position="203"/>
    </location>
</feature>
<evidence type="ECO:0000256" key="4">
    <source>
        <dbReference type="ARBA" id="ARBA00023242"/>
    </source>
</evidence>
<dbReference type="PROSITE" id="PS50071">
    <property type="entry name" value="HOMEOBOX_2"/>
    <property type="match status" value="1"/>
</dbReference>
<dbReference type="InterPro" id="IPR017970">
    <property type="entry name" value="Homeobox_CS"/>
</dbReference>
<evidence type="ECO:0000259" key="8">
    <source>
        <dbReference type="PROSITE" id="PS50071"/>
    </source>
</evidence>
<evidence type="ECO:0000256" key="5">
    <source>
        <dbReference type="PROSITE-ProRule" id="PRU00108"/>
    </source>
</evidence>
<dbReference type="GO" id="GO:0030154">
    <property type="term" value="P:cell differentiation"/>
    <property type="evidence" value="ECO:0007669"/>
    <property type="project" value="TreeGrafter"/>
</dbReference>
<dbReference type="Pfam" id="PF00046">
    <property type="entry name" value="Homeodomain"/>
    <property type="match status" value="1"/>
</dbReference>
<keyword evidence="3 5" id="KW-0371">Homeobox</keyword>
<organism evidence="9 10">
    <name type="scientific">Thelohanellus kitauei</name>
    <name type="common">Myxosporean</name>
    <dbReference type="NCBI Taxonomy" id="669202"/>
    <lineage>
        <taxon>Eukaryota</taxon>
        <taxon>Metazoa</taxon>
        <taxon>Cnidaria</taxon>
        <taxon>Myxozoa</taxon>
        <taxon>Myxosporea</taxon>
        <taxon>Bivalvulida</taxon>
        <taxon>Platysporina</taxon>
        <taxon>Myxobolidae</taxon>
        <taxon>Thelohanellus</taxon>
    </lineage>
</organism>
<gene>
    <name evidence="9" type="ORF">RF11_13889</name>
</gene>
<dbReference type="Gene3D" id="1.10.10.60">
    <property type="entry name" value="Homeodomain-like"/>
    <property type="match status" value="1"/>
</dbReference>
<evidence type="ECO:0000256" key="7">
    <source>
        <dbReference type="SAM" id="MobiDB-lite"/>
    </source>
</evidence>
<dbReference type="GO" id="GO:0000981">
    <property type="term" value="F:DNA-binding transcription factor activity, RNA polymerase II-specific"/>
    <property type="evidence" value="ECO:0007669"/>
    <property type="project" value="InterPro"/>
</dbReference>
<sequence>MNLRSSDEKKKNKNHNESIPQPRPSGNEIPQSISVPATPADRRVSHNRNRVRDFNINTIMQISRITSLDDALIVPQSRFLNSQLSNSTWFSSTPHYNFQPYNHSHQRVSCCSANARPPTYHTRQFERSRTSIIKANSPCQIVNGRRRSRPTFDTSKVDELERAFRQSRYIYGTERSRIAKITGLTEKQVKIWFQNRRSKQKKQGKK</sequence>
<dbReference type="InterPro" id="IPR001356">
    <property type="entry name" value="HD"/>
</dbReference>
<dbReference type="GO" id="GO:0000978">
    <property type="term" value="F:RNA polymerase II cis-regulatory region sequence-specific DNA binding"/>
    <property type="evidence" value="ECO:0007669"/>
    <property type="project" value="TreeGrafter"/>
</dbReference>
<dbReference type="SMART" id="SM00389">
    <property type="entry name" value="HOX"/>
    <property type="match status" value="1"/>
</dbReference>
<proteinExistence type="predicted"/>
<dbReference type="CDD" id="cd00086">
    <property type="entry name" value="homeodomain"/>
    <property type="match status" value="1"/>
</dbReference>
<dbReference type="GO" id="GO:0005634">
    <property type="term" value="C:nucleus"/>
    <property type="evidence" value="ECO:0007669"/>
    <property type="project" value="UniProtKB-SubCell"/>
</dbReference>
<name>A0A0C2IVN7_THEKT</name>
<evidence type="ECO:0000256" key="1">
    <source>
        <dbReference type="ARBA" id="ARBA00004123"/>
    </source>
</evidence>
<protein>
    <submittedName>
        <fullName evidence="9">Homeobox protein Nkx-6.1</fullName>
    </submittedName>
</protein>
<dbReference type="SUPFAM" id="SSF46689">
    <property type="entry name" value="Homeodomain-like"/>
    <property type="match status" value="1"/>
</dbReference>
<accession>A0A0C2IVN7</accession>
<keyword evidence="2 5" id="KW-0238">DNA-binding</keyword>
<dbReference type="EMBL" id="JWZT01005390">
    <property type="protein sequence ID" value="KII60917.1"/>
    <property type="molecule type" value="Genomic_DNA"/>
</dbReference>
<evidence type="ECO:0000256" key="6">
    <source>
        <dbReference type="RuleBase" id="RU000682"/>
    </source>
</evidence>
<comment type="caution">
    <text evidence="9">The sequence shown here is derived from an EMBL/GenBank/DDBJ whole genome shotgun (WGS) entry which is preliminary data.</text>
</comment>
<feature type="compositionally biased region" description="Basic and acidic residues" evidence="7">
    <location>
        <begin position="1"/>
        <end position="16"/>
    </location>
</feature>
<feature type="region of interest" description="Disordered" evidence="7">
    <location>
        <begin position="1"/>
        <end position="46"/>
    </location>
</feature>
<dbReference type="AlphaFoldDB" id="A0A0C2IVN7"/>
<dbReference type="OrthoDB" id="6159439at2759"/>
<keyword evidence="10" id="KW-1185">Reference proteome</keyword>
<dbReference type="PROSITE" id="PS00027">
    <property type="entry name" value="HOMEOBOX_1"/>
    <property type="match status" value="1"/>
</dbReference>
<keyword evidence="4 5" id="KW-0539">Nucleus</keyword>
<comment type="subcellular location">
    <subcellularLocation>
        <location evidence="1 5 6">Nucleus</location>
    </subcellularLocation>
</comment>
<evidence type="ECO:0000256" key="2">
    <source>
        <dbReference type="ARBA" id="ARBA00023125"/>
    </source>
</evidence>
<dbReference type="InterPro" id="IPR009057">
    <property type="entry name" value="Homeodomain-like_sf"/>
</dbReference>
<reference evidence="9 10" key="1">
    <citation type="journal article" date="2014" name="Genome Biol. Evol.">
        <title>The genome of the myxosporean Thelohanellus kitauei shows adaptations to nutrient acquisition within its fish host.</title>
        <authorList>
            <person name="Yang Y."/>
            <person name="Xiong J."/>
            <person name="Zhou Z."/>
            <person name="Huo F."/>
            <person name="Miao W."/>
            <person name="Ran C."/>
            <person name="Liu Y."/>
            <person name="Zhang J."/>
            <person name="Feng J."/>
            <person name="Wang M."/>
            <person name="Wang M."/>
            <person name="Wang L."/>
            <person name="Yao B."/>
        </authorList>
    </citation>
    <scope>NUCLEOTIDE SEQUENCE [LARGE SCALE GENOMIC DNA]</scope>
    <source>
        <strain evidence="9">Wuqing</strain>
    </source>
</reference>
<evidence type="ECO:0000313" key="10">
    <source>
        <dbReference type="Proteomes" id="UP000031668"/>
    </source>
</evidence>
<dbReference type="Proteomes" id="UP000031668">
    <property type="component" value="Unassembled WGS sequence"/>
</dbReference>
<dbReference type="InterPro" id="IPR050394">
    <property type="entry name" value="Homeobox_NK-like"/>
</dbReference>
<dbReference type="PANTHER" id="PTHR24340">
    <property type="entry name" value="HOMEOBOX PROTEIN NKX"/>
    <property type="match status" value="1"/>
</dbReference>
<feature type="DNA-binding region" description="Homeobox" evidence="5">
    <location>
        <begin position="145"/>
        <end position="204"/>
    </location>
</feature>
<evidence type="ECO:0000313" key="9">
    <source>
        <dbReference type="EMBL" id="KII60917.1"/>
    </source>
</evidence>
<dbReference type="PRINTS" id="PR00031">
    <property type="entry name" value="HTHREPRESSR"/>
</dbReference>
<dbReference type="InterPro" id="IPR000047">
    <property type="entry name" value="HTH_motif"/>
</dbReference>